<reference evidence="2" key="1">
    <citation type="journal article" date="2024" name="Proc. Natl. Acad. Sci. U.S.A.">
        <title>Extraordinary preservation of gene collinearity over three hundred million years revealed in homosporous lycophytes.</title>
        <authorList>
            <person name="Li C."/>
            <person name="Wickell D."/>
            <person name="Kuo L.Y."/>
            <person name="Chen X."/>
            <person name="Nie B."/>
            <person name="Liao X."/>
            <person name="Peng D."/>
            <person name="Ji J."/>
            <person name="Jenkins J."/>
            <person name="Williams M."/>
            <person name="Shu S."/>
            <person name="Plott C."/>
            <person name="Barry K."/>
            <person name="Rajasekar S."/>
            <person name="Grimwood J."/>
            <person name="Han X."/>
            <person name="Sun S."/>
            <person name="Hou Z."/>
            <person name="He W."/>
            <person name="Dai G."/>
            <person name="Sun C."/>
            <person name="Schmutz J."/>
            <person name="Leebens-Mack J.H."/>
            <person name="Li F.W."/>
            <person name="Wang L."/>
        </authorList>
    </citation>
    <scope>NUCLEOTIDE SEQUENCE [LARGE SCALE GENOMIC DNA]</scope>
    <source>
        <strain evidence="2">cv. PW_Plant_1</strain>
    </source>
</reference>
<evidence type="ECO:0000313" key="2">
    <source>
        <dbReference type="Proteomes" id="UP001162992"/>
    </source>
</evidence>
<dbReference type="EMBL" id="CM055104">
    <property type="protein sequence ID" value="KAJ7532936.1"/>
    <property type="molecule type" value="Genomic_DNA"/>
</dbReference>
<keyword evidence="2" id="KW-1185">Reference proteome</keyword>
<comment type="caution">
    <text evidence="1">The sequence shown here is derived from an EMBL/GenBank/DDBJ whole genome shotgun (WGS) entry which is preliminary data.</text>
</comment>
<organism evidence="1 2">
    <name type="scientific">Diphasiastrum complanatum</name>
    <name type="common">Issler's clubmoss</name>
    <name type="synonym">Lycopodium complanatum</name>
    <dbReference type="NCBI Taxonomy" id="34168"/>
    <lineage>
        <taxon>Eukaryota</taxon>
        <taxon>Viridiplantae</taxon>
        <taxon>Streptophyta</taxon>
        <taxon>Embryophyta</taxon>
        <taxon>Tracheophyta</taxon>
        <taxon>Lycopodiopsida</taxon>
        <taxon>Lycopodiales</taxon>
        <taxon>Lycopodiaceae</taxon>
        <taxon>Lycopodioideae</taxon>
        <taxon>Diphasiastrum</taxon>
    </lineage>
</organism>
<sequence>MVDRELLTQVVYAINKAVGRFEMPSPLFHTSNVGTVVAVGIAITAVAGVAVAVAVGSDILFNDGRSIKTHWSRKRKIHSLKSQEWHDSFDSEDGCLSNYGEAVVNKVRWGGIDPEIRAEVWPFLLGLYDLRSTAAERKEKKLSKREEYENLRNKCQSVRLLLSDERGDRGNLEEPLEFEKPTLKESQSPDNAVLVDSSEDAPLEDSQEIDKRSESCDGKGSQDNSDGISAVEQKTEDVSGVINSWQLESGSPALENFTTWQRIIRLDAVRMNAEWVPYSPTQANVSAEEAFKLARAASLEDDEHLEPCRQHHAARLVEILEAYSIYDPETGYCQGMSDLLSPFVALMDEDFEAFWCFTYFMRTARHNFRTDEVGIRKQLDKVSEILKIADSPLYNHLVKINSEDCTFVYRMVVVLLRRELSFEQTLCLWEVIWADWAALKMGFGVGKKPKRSRKKRAPPSNDLLLFTIAAAVHKKRKIIFERCRGMDDLLKECNAMAGHLDIWELLDDARELIRSVNSKTL</sequence>
<evidence type="ECO:0000313" key="1">
    <source>
        <dbReference type="EMBL" id="KAJ7532936.1"/>
    </source>
</evidence>
<name>A0ACC2BT57_DIPCM</name>
<proteinExistence type="predicted"/>
<dbReference type="Proteomes" id="UP001162992">
    <property type="component" value="Chromosome 13"/>
</dbReference>
<protein>
    <submittedName>
        <fullName evidence="1">Uncharacterized protein</fullName>
    </submittedName>
</protein>
<accession>A0ACC2BT57</accession>
<gene>
    <name evidence="1" type="ORF">O6H91_13G026300</name>
</gene>